<feature type="transmembrane region" description="Helical" evidence="1">
    <location>
        <begin position="85"/>
        <end position="116"/>
    </location>
</feature>
<dbReference type="Proteomes" id="UP000005867">
    <property type="component" value="Chromosome"/>
</dbReference>
<proteinExistence type="predicted"/>
<evidence type="ECO:0000313" key="2">
    <source>
        <dbReference type="EMBL" id="AET33316.1"/>
    </source>
</evidence>
<keyword evidence="1" id="KW-1133">Transmembrane helix</keyword>
<dbReference type="GeneID" id="11596407"/>
<organism evidence="2 3">
    <name type="scientific">Pyrobaculum ferrireducens</name>
    <dbReference type="NCBI Taxonomy" id="1104324"/>
    <lineage>
        <taxon>Archaea</taxon>
        <taxon>Thermoproteota</taxon>
        <taxon>Thermoprotei</taxon>
        <taxon>Thermoproteales</taxon>
        <taxon>Thermoproteaceae</taxon>
        <taxon>Pyrobaculum</taxon>
    </lineage>
</organism>
<dbReference type="STRING" id="1104324.P186_1914"/>
<keyword evidence="1" id="KW-0472">Membrane</keyword>
<protein>
    <recommendedName>
        <fullName evidence="4">DUF973 family protein</fullName>
    </recommendedName>
</protein>
<dbReference type="AlphaFoldDB" id="G7VHM5"/>
<evidence type="ECO:0000256" key="1">
    <source>
        <dbReference type="SAM" id="Phobius"/>
    </source>
</evidence>
<dbReference type="KEGG" id="pyr:P186_1914"/>
<dbReference type="RefSeq" id="WP_014289141.1">
    <property type="nucleotide sequence ID" value="NC_016645.1"/>
</dbReference>
<reference evidence="2 3" key="1">
    <citation type="journal article" date="2012" name="J. Bacteriol.">
        <title>Complete genome sequence of strain 1860, a crenarchaeon of the genus pyrobaculum able to grow with various electron acceptors.</title>
        <authorList>
            <person name="Mardanov A.V."/>
            <person name="Gumerov V.M."/>
            <person name="Slobodkina G.B."/>
            <person name="Beletsky A.V."/>
            <person name="Bonch-Osmolovskaya E.A."/>
            <person name="Ravin N.V."/>
            <person name="Skryabin K.G."/>
        </authorList>
    </citation>
    <scope>NUCLEOTIDE SEQUENCE [LARGE SCALE GENOMIC DNA]</scope>
    <source>
        <strain evidence="2 3">1860</strain>
    </source>
</reference>
<feature type="transmembrane region" description="Helical" evidence="1">
    <location>
        <begin position="174"/>
        <end position="203"/>
    </location>
</feature>
<accession>G7VHM5</accession>
<dbReference type="eggNOG" id="arCOG07015">
    <property type="taxonomic scope" value="Archaea"/>
</dbReference>
<sequence>MEFREANKRLYKGYLYSLILVIVAIPVVIFTAVVAILPSMQSPHALASVVVLLAGEVVVFIIAWVLIFFLYLFRGYLALHRIGIGWAWWMAWGPIIEFLLGIATLVILALAVLANIQSISRGPVAGEWIWPVVAPALVMGIILAAFGIFLTIAHILFLNNMHRYTAINKFHTAYILLIIGIVLSFIPYLGILGTIVLIAQYVIEMLAYKEASEWTPPAPQTPQPQPSTSA</sequence>
<evidence type="ECO:0008006" key="4">
    <source>
        <dbReference type="Google" id="ProtNLM"/>
    </source>
</evidence>
<dbReference type="OrthoDB" id="386235at2157"/>
<dbReference type="HOGENOM" id="CLU_1217642_0_0_2"/>
<name>G7VHM5_9CREN</name>
<keyword evidence="1" id="KW-0812">Transmembrane</keyword>
<keyword evidence="3" id="KW-1185">Reference proteome</keyword>
<dbReference type="BioCyc" id="PSP1104324:GJSN-1872-MONOMER"/>
<feature type="transmembrane region" description="Helical" evidence="1">
    <location>
        <begin position="14"/>
        <end position="37"/>
    </location>
</feature>
<evidence type="ECO:0000313" key="3">
    <source>
        <dbReference type="Proteomes" id="UP000005867"/>
    </source>
</evidence>
<feature type="transmembrane region" description="Helical" evidence="1">
    <location>
        <begin position="49"/>
        <end position="73"/>
    </location>
</feature>
<dbReference type="EMBL" id="CP003098">
    <property type="protein sequence ID" value="AET33316.1"/>
    <property type="molecule type" value="Genomic_DNA"/>
</dbReference>
<gene>
    <name evidence="2" type="ORF">P186_1914</name>
</gene>
<feature type="transmembrane region" description="Helical" evidence="1">
    <location>
        <begin position="128"/>
        <end position="153"/>
    </location>
</feature>